<dbReference type="Pfam" id="PF05635">
    <property type="entry name" value="23S_rRNA_IVP"/>
    <property type="match status" value="1"/>
</dbReference>
<dbReference type="PANTHER" id="PTHR38471:SF2">
    <property type="entry name" value="FOUR HELIX BUNDLE PROTEIN"/>
    <property type="match status" value="1"/>
</dbReference>
<protein>
    <recommendedName>
        <fullName evidence="2">Four helix bundle protein</fullName>
    </recommendedName>
</protein>
<dbReference type="PANTHER" id="PTHR38471">
    <property type="entry name" value="FOUR HELIX BUNDLE PROTEIN"/>
    <property type="match status" value="1"/>
</dbReference>
<dbReference type="AlphaFoldDB" id="A0A3B0UGM1"/>
<reference evidence="1" key="1">
    <citation type="submission" date="2018-06" db="EMBL/GenBank/DDBJ databases">
        <authorList>
            <person name="Zhirakovskaya E."/>
        </authorList>
    </citation>
    <scope>NUCLEOTIDE SEQUENCE</scope>
</reference>
<dbReference type="NCBIfam" id="TIGR02436">
    <property type="entry name" value="four helix bundle protein"/>
    <property type="match status" value="1"/>
</dbReference>
<dbReference type="Gene3D" id="1.20.1440.60">
    <property type="entry name" value="23S rRNA-intervening sequence"/>
    <property type="match status" value="1"/>
</dbReference>
<gene>
    <name evidence="1" type="ORF">MNBD_BACTEROID01-2216</name>
</gene>
<evidence type="ECO:0008006" key="2">
    <source>
        <dbReference type="Google" id="ProtNLM"/>
    </source>
</evidence>
<proteinExistence type="predicted"/>
<sequence>MKDNLIQQKSFDFAIRIVKLYKYLKNDKKEYVLSKQMLRSGTSVGANIEEGIAGQSKRDFIAKLQISLKETRETHYWLRLLTATDYLTEKETQNIIKECKEIMNILTAILKTTKENINP</sequence>
<dbReference type="SUPFAM" id="SSF158446">
    <property type="entry name" value="IVS-encoded protein-like"/>
    <property type="match status" value="1"/>
</dbReference>
<dbReference type="EMBL" id="UOEP01000215">
    <property type="protein sequence ID" value="VAW24457.1"/>
    <property type="molecule type" value="Genomic_DNA"/>
</dbReference>
<dbReference type="InterPro" id="IPR036583">
    <property type="entry name" value="23S_rRNA_IVS_sf"/>
</dbReference>
<name>A0A3B0UGM1_9ZZZZ</name>
<accession>A0A3B0UGM1</accession>
<dbReference type="PIRSF" id="PIRSF035652">
    <property type="entry name" value="CHP02436"/>
    <property type="match status" value="1"/>
</dbReference>
<evidence type="ECO:0000313" key="1">
    <source>
        <dbReference type="EMBL" id="VAW24457.1"/>
    </source>
</evidence>
<organism evidence="1">
    <name type="scientific">hydrothermal vent metagenome</name>
    <dbReference type="NCBI Taxonomy" id="652676"/>
    <lineage>
        <taxon>unclassified sequences</taxon>
        <taxon>metagenomes</taxon>
        <taxon>ecological metagenomes</taxon>
    </lineage>
</organism>
<dbReference type="InterPro" id="IPR012657">
    <property type="entry name" value="23S_rRNA-intervening_sequence"/>
</dbReference>